<dbReference type="Pfam" id="PF06210">
    <property type="entry name" value="DUF1003"/>
    <property type="match status" value="1"/>
</dbReference>
<dbReference type="Proteomes" id="UP001600165">
    <property type="component" value="Unassembled WGS sequence"/>
</dbReference>
<protein>
    <submittedName>
        <fullName evidence="1">DUF1003 domain-containing protein</fullName>
    </submittedName>
</protein>
<dbReference type="InterPro" id="IPR010406">
    <property type="entry name" value="DUF1003"/>
</dbReference>
<gene>
    <name evidence="1" type="ORF">ACFVKH_12980</name>
</gene>
<evidence type="ECO:0000313" key="2">
    <source>
        <dbReference type="Proteomes" id="UP001600165"/>
    </source>
</evidence>
<dbReference type="RefSeq" id="WP_377965688.1">
    <property type="nucleotide sequence ID" value="NZ_JBHZOL010000081.1"/>
</dbReference>
<keyword evidence="2" id="KW-1185">Reference proteome</keyword>
<organism evidence="1 2">
    <name type="scientific">Almyronema epifaneia S1</name>
    <dbReference type="NCBI Taxonomy" id="2991925"/>
    <lineage>
        <taxon>Bacteria</taxon>
        <taxon>Bacillati</taxon>
        <taxon>Cyanobacteriota</taxon>
        <taxon>Cyanophyceae</taxon>
        <taxon>Nodosilineales</taxon>
        <taxon>Nodosilineaceae</taxon>
        <taxon>Almyronema</taxon>
        <taxon>Almyronema epifaneia</taxon>
    </lineage>
</organism>
<sequence>MDFSIQNSSSVIHTASGAVYINGEKYPLPQQVVKNIETVINLQVQQERDVPFHERLLARVATVFGKPQFLYFQLIFFISWWLFSRFGPDPLPWNLLKFDLQEMGVDVASLLIATGVLVRQTRQDKLAEQRSHLSLQINLLTEQKTAKLIELIEELRSDLPNMRDRYDWEAEIMKQSTDPQVVLDILKENLEQLSTTEDLLPAANQESSAAALLQTLADNVAEVASSESTTSTDSDPT</sequence>
<evidence type="ECO:0000313" key="1">
    <source>
        <dbReference type="EMBL" id="MFE4107202.1"/>
    </source>
</evidence>
<comment type="caution">
    <text evidence="1">The sequence shown here is derived from an EMBL/GenBank/DDBJ whole genome shotgun (WGS) entry which is preliminary data.</text>
</comment>
<dbReference type="EMBL" id="JBHZOL010000081">
    <property type="protein sequence ID" value="MFE4107202.1"/>
    <property type="molecule type" value="Genomic_DNA"/>
</dbReference>
<name>A0ABW6IH74_9CYAN</name>
<reference evidence="1 2" key="1">
    <citation type="submission" date="2024-10" db="EMBL/GenBank/DDBJ databases">
        <authorList>
            <person name="Ratan Roy A."/>
            <person name="Morales Sandoval P.H."/>
            <person name="De Los Santos Villalobos S."/>
            <person name="Chakraborty S."/>
            <person name="Mukherjee J."/>
        </authorList>
    </citation>
    <scope>NUCLEOTIDE SEQUENCE [LARGE SCALE GENOMIC DNA]</scope>
    <source>
        <strain evidence="1 2">S1</strain>
    </source>
</reference>
<accession>A0ABW6IH74</accession>
<proteinExistence type="predicted"/>